<proteinExistence type="predicted"/>
<protein>
    <submittedName>
        <fullName evidence="1">Uncharacterized protein</fullName>
    </submittedName>
</protein>
<organism evidence="1 2">
    <name type="scientific">Halobacillus dabanensis</name>
    <dbReference type="NCBI Taxonomy" id="240302"/>
    <lineage>
        <taxon>Bacteria</taxon>
        <taxon>Bacillati</taxon>
        <taxon>Bacillota</taxon>
        <taxon>Bacilli</taxon>
        <taxon>Bacillales</taxon>
        <taxon>Bacillaceae</taxon>
        <taxon>Halobacillus</taxon>
    </lineage>
</organism>
<evidence type="ECO:0000313" key="2">
    <source>
        <dbReference type="Proteomes" id="UP000183557"/>
    </source>
</evidence>
<dbReference type="EMBL" id="FOSB01000002">
    <property type="protein sequence ID" value="SFJ47726.1"/>
    <property type="molecule type" value="Genomic_DNA"/>
</dbReference>
<gene>
    <name evidence="1" type="ORF">SAMN04487936_102332</name>
</gene>
<name>A0A1I3RRB2_HALDA</name>
<keyword evidence="2" id="KW-1185">Reference proteome</keyword>
<reference evidence="2" key="1">
    <citation type="submission" date="2016-10" db="EMBL/GenBank/DDBJ databases">
        <authorList>
            <person name="Varghese N."/>
            <person name="Submissions S."/>
        </authorList>
    </citation>
    <scope>NUCLEOTIDE SEQUENCE [LARGE SCALE GENOMIC DNA]</scope>
    <source>
        <strain evidence="2">CGMCC 1.3704</strain>
    </source>
</reference>
<accession>A0A1I3RRB2</accession>
<dbReference type="AlphaFoldDB" id="A0A1I3RRB2"/>
<evidence type="ECO:0000313" key="1">
    <source>
        <dbReference type="EMBL" id="SFJ47726.1"/>
    </source>
</evidence>
<dbReference type="Proteomes" id="UP000183557">
    <property type="component" value="Unassembled WGS sequence"/>
</dbReference>
<sequence length="69" mass="8029">MEAPSPSVRNHSIAGIFLSMRDAFFRSLTHQEQAQKKMLPIRKHPNFVLLADVDYFCGYELEGQQTIRY</sequence>